<dbReference type="PANTHER" id="PTHR43427">
    <property type="entry name" value="CHLORIDE CHANNEL PROTEIN CLC-E"/>
    <property type="match status" value="1"/>
</dbReference>
<dbReference type="InterPro" id="IPR046342">
    <property type="entry name" value="CBS_dom_sf"/>
</dbReference>
<dbReference type="GO" id="GO:0005254">
    <property type="term" value="F:chloride channel activity"/>
    <property type="evidence" value="ECO:0007669"/>
    <property type="project" value="UniProtKB-KW"/>
</dbReference>
<evidence type="ECO:0000256" key="4">
    <source>
        <dbReference type="ARBA" id="ARBA00022989"/>
    </source>
</evidence>
<evidence type="ECO:0000313" key="15">
    <source>
        <dbReference type="Proteomes" id="UP000002408"/>
    </source>
</evidence>
<dbReference type="OrthoDB" id="89900at2157"/>
<feature type="transmembrane region" description="Helical" evidence="12">
    <location>
        <begin position="363"/>
        <end position="383"/>
    </location>
</feature>
<feature type="domain" description="CBS" evidence="13">
    <location>
        <begin position="539"/>
        <end position="599"/>
    </location>
</feature>
<feature type="transmembrane region" description="Helical" evidence="12">
    <location>
        <begin position="281"/>
        <end position="301"/>
    </location>
</feature>
<sequence>MKYSLPSGLTPTKRTIIIAIVVGVIAGFGSLIFYEGLKWGIAFFMGYILQYVYPQEGQSAAVISQWSDPHSLFLLIPILLFGSLLTGILITRFAPETEGHGTDAAIKAFHGTGRIRKRVPILKAVTAILTISTGGSAGREGPSAQISAGFGSVVADMLGLSPKERRIALTTGIGAGIGTIFKAPLGGAVLAAEVLYTRDFESDAIIPAFLASVIGYAIFGFFEGYAPIFSLGPISWTVVQIPFFLLLGILCAAFGLLYIFVFYSSRDWFAAQFKRYNLPPYLKPVSGALILGILVTALALISPEAETLGLSALGSGYGFDQLMLYSLLPLAVLLLMPFVKILATSLTLGSGGSGGVFGPGLTIGASVGAALGIILHLFFPVYVPLETIPVFIVVGMISLFGAVANAPIAVLIMVVEMVGSITILIPAMAAVAVSHLLTGEKTIFHDQVPTKAQSGAHRGEYDRETLEGIFVRDAMTPREAVITLSPSDEPEKVIDLMAKTGHTGFPIVEDGHLVGIITNRDVSAIRAAEKTCPTIREIMTFKPFVIHPDDTLEDALAIIVGHDFDHLPVVRKETPDMLVGFLTRSDVLRTYVQADYLAECKKEECVLPAKTP</sequence>
<dbReference type="SUPFAM" id="SSF81340">
    <property type="entry name" value="Clc chloride channel"/>
    <property type="match status" value="1"/>
</dbReference>
<proteinExistence type="predicted"/>
<feature type="transmembrane region" description="Helical" evidence="12">
    <location>
        <begin position="72"/>
        <end position="90"/>
    </location>
</feature>
<dbReference type="Gene3D" id="3.10.580.10">
    <property type="entry name" value="CBS-domain"/>
    <property type="match status" value="1"/>
</dbReference>
<evidence type="ECO:0000256" key="6">
    <source>
        <dbReference type="ARBA" id="ARBA00023136"/>
    </source>
</evidence>
<feature type="transmembrane region" description="Helical" evidence="12">
    <location>
        <begin position="234"/>
        <end position="261"/>
    </location>
</feature>
<dbReference type="Pfam" id="PF00571">
    <property type="entry name" value="CBS"/>
    <property type="match status" value="2"/>
</dbReference>
<keyword evidence="15" id="KW-1185">Reference proteome</keyword>
<dbReference type="KEGG" id="mbn:Mboo_0928"/>
<evidence type="ECO:0000256" key="8">
    <source>
        <dbReference type="ARBA" id="ARBA00023173"/>
    </source>
</evidence>
<keyword evidence="5" id="KW-0406">Ion transport</keyword>
<reference evidence="15" key="1">
    <citation type="journal article" date="2015" name="Microbiology">
        <title>Genome of Methanoregula boonei 6A8 reveals adaptations to oligotrophic peatland environments.</title>
        <authorList>
            <person name="Braeuer S."/>
            <person name="Cadillo-Quiroz H."/>
            <person name="Kyrpides N."/>
            <person name="Woyke T."/>
            <person name="Goodwin L."/>
            <person name="Detter C."/>
            <person name="Podell S."/>
            <person name="Yavitt J.B."/>
            <person name="Zinder S.H."/>
        </authorList>
    </citation>
    <scope>NUCLEOTIDE SEQUENCE [LARGE SCALE GENOMIC DNA]</scope>
    <source>
        <strain evidence="15">DSM 21154 / JCM 14090 / 6A8</strain>
    </source>
</reference>
<dbReference type="AlphaFoldDB" id="A7I6T5"/>
<dbReference type="RefSeq" id="WP_012106471.1">
    <property type="nucleotide sequence ID" value="NC_009712.1"/>
</dbReference>
<evidence type="ECO:0000313" key="14">
    <source>
        <dbReference type="EMBL" id="ABS55446.1"/>
    </source>
</evidence>
<dbReference type="SMART" id="SM00116">
    <property type="entry name" value="CBS"/>
    <property type="match status" value="2"/>
</dbReference>
<keyword evidence="9" id="KW-0868">Chloride</keyword>
<keyword evidence="2" id="KW-0813">Transport</keyword>
<dbReference type="PROSITE" id="PS51371">
    <property type="entry name" value="CBS"/>
    <property type="match status" value="2"/>
</dbReference>
<feature type="transmembrane region" description="Helical" evidence="12">
    <location>
        <begin position="390"/>
        <end position="412"/>
    </location>
</feature>
<feature type="transmembrane region" description="Helical" evidence="12">
    <location>
        <begin position="204"/>
        <end position="222"/>
    </location>
</feature>
<evidence type="ECO:0000256" key="3">
    <source>
        <dbReference type="ARBA" id="ARBA00022692"/>
    </source>
</evidence>
<evidence type="ECO:0000256" key="2">
    <source>
        <dbReference type="ARBA" id="ARBA00022448"/>
    </source>
</evidence>
<organism evidence="14 15">
    <name type="scientific">Methanoregula boonei (strain DSM 21154 / JCM 14090 / 6A8)</name>
    <dbReference type="NCBI Taxonomy" id="456442"/>
    <lineage>
        <taxon>Archaea</taxon>
        <taxon>Methanobacteriati</taxon>
        <taxon>Methanobacteriota</taxon>
        <taxon>Stenosarchaea group</taxon>
        <taxon>Methanomicrobia</taxon>
        <taxon>Methanomicrobiales</taxon>
        <taxon>Methanoregulaceae</taxon>
        <taxon>Methanoregula</taxon>
    </lineage>
</organism>
<dbReference type="CDD" id="cd00400">
    <property type="entry name" value="Voltage_gated_ClC"/>
    <property type="match status" value="1"/>
</dbReference>
<dbReference type="InterPro" id="IPR014743">
    <property type="entry name" value="Cl-channel_core"/>
</dbReference>
<evidence type="ECO:0000256" key="1">
    <source>
        <dbReference type="ARBA" id="ARBA00004141"/>
    </source>
</evidence>
<dbReference type="Proteomes" id="UP000002408">
    <property type="component" value="Chromosome"/>
</dbReference>
<accession>A7I6T5</accession>
<evidence type="ECO:0000256" key="9">
    <source>
        <dbReference type="ARBA" id="ARBA00023214"/>
    </source>
</evidence>
<dbReference type="EMBL" id="CP000780">
    <property type="protein sequence ID" value="ABS55446.1"/>
    <property type="molecule type" value="Genomic_DNA"/>
</dbReference>
<dbReference type="HOGENOM" id="CLU_015263_5_3_2"/>
<dbReference type="InterPro" id="IPR050368">
    <property type="entry name" value="ClC-type_chloride_channel"/>
</dbReference>
<dbReference type="SUPFAM" id="SSF54631">
    <property type="entry name" value="CBS-domain pair"/>
    <property type="match status" value="1"/>
</dbReference>
<dbReference type="GO" id="GO:0034707">
    <property type="term" value="C:chloride channel complex"/>
    <property type="evidence" value="ECO:0007669"/>
    <property type="project" value="UniProtKB-KW"/>
</dbReference>
<comment type="subcellular location">
    <subcellularLocation>
        <location evidence="1">Membrane</location>
        <topology evidence="1">Multi-pass membrane protein</topology>
    </subcellularLocation>
</comment>
<dbReference type="Pfam" id="PF00654">
    <property type="entry name" value="Voltage_CLC"/>
    <property type="match status" value="1"/>
</dbReference>
<keyword evidence="4 12" id="KW-1133">Transmembrane helix</keyword>
<evidence type="ECO:0000259" key="13">
    <source>
        <dbReference type="PROSITE" id="PS51371"/>
    </source>
</evidence>
<evidence type="ECO:0000256" key="7">
    <source>
        <dbReference type="ARBA" id="ARBA00023167"/>
    </source>
</evidence>
<keyword evidence="7" id="KW-0028">Amino-acid biosynthesis</keyword>
<keyword evidence="10" id="KW-0407">Ion channel</keyword>
<dbReference type="InterPro" id="IPR000644">
    <property type="entry name" value="CBS_dom"/>
</dbReference>
<feature type="transmembrane region" description="Helical" evidence="12">
    <location>
        <begin position="322"/>
        <end position="343"/>
    </location>
</feature>
<feature type="transmembrane region" description="Helical" evidence="12">
    <location>
        <begin position="16"/>
        <end position="34"/>
    </location>
</feature>
<dbReference type="STRING" id="456442.Mboo_0928"/>
<dbReference type="GO" id="GO:0009086">
    <property type="term" value="P:methionine biosynthetic process"/>
    <property type="evidence" value="ECO:0007669"/>
    <property type="project" value="UniProtKB-KW"/>
</dbReference>
<dbReference type="PRINTS" id="PR00762">
    <property type="entry name" value="CLCHANNEL"/>
</dbReference>
<protein>
    <submittedName>
        <fullName evidence="14">Cl-channel, voltage-gated family protein</fullName>
    </submittedName>
</protein>
<keyword evidence="7" id="KW-0486">Methionine biosynthesis</keyword>
<dbReference type="eggNOG" id="arCOG02569">
    <property type="taxonomic scope" value="Archaea"/>
</dbReference>
<keyword evidence="8" id="KW-0869">Chloride channel</keyword>
<dbReference type="PANTHER" id="PTHR43427:SF6">
    <property type="entry name" value="CHLORIDE CHANNEL PROTEIN CLC-E"/>
    <property type="match status" value="1"/>
</dbReference>
<name>A7I6T5_METB6</name>
<gene>
    <name evidence="14" type="ordered locus">Mboo_0928</name>
</gene>
<evidence type="ECO:0000256" key="10">
    <source>
        <dbReference type="ARBA" id="ARBA00023303"/>
    </source>
</evidence>
<evidence type="ECO:0000256" key="11">
    <source>
        <dbReference type="PROSITE-ProRule" id="PRU00703"/>
    </source>
</evidence>
<feature type="transmembrane region" description="Helical" evidence="12">
    <location>
        <begin position="167"/>
        <end position="192"/>
    </location>
</feature>
<evidence type="ECO:0000256" key="5">
    <source>
        <dbReference type="ARBA" id="ARBA00023065"/>
    </source>
</evidence>
<feature type="transmembrane region" description="Helical" evidence="12">
    <location>
        <begin position="418"/>
        <end position="437"/>
    </location>
</feature>
<dbReference type="GeneID" id="5409974"/>
<dbReference type="Gene3D" id="1.10.3080.10">
    <property type="entry name" value="Clc chloride channel"/>
    <property type="match status" value="1"/>
</dbReference>
<keyword evidence="6 12" id="KW-0472">Membrane</keyword>
<feature type="domain" description="CBS" evidence="13">
    <location>
        <begin position="475"/>
        <end position="534"/>
    </location>
</feature>
<evidence type="ECO:0000256" key="12">
    <source>
        <dbReference type="SAM" id="Phobius"/>
    </source>
</evidence>
<keyword evidence="11" id="KW-0129">CBS domain</keyword>
<dbReference type="InterPro" id="IPR001807">
    <property type="entry name" value="ClC"/>
</dbReference>
<keyword evidence="3 12" id="KW-0812">Transmembrane</keyword>